<dbReference type="InterPro" id="IPR018060">
    <property type="entry name" value="HTH_AraC"/>
</dbReference>
<dbReference type="PANTHER" id="PTHR43280">
    <property type="entry name" value="ARAC-FAMILY TRANSCRIPTIONAL REGULATOR"/>
    <property type="match status" value="1"/>
</dbReference>
<protein>
    <submittedName>
        <fullName evidence="5">Transcriptional regulator, AraC family</fullName>
    </submittedName>
</protein>
<dbReference type="AlphaFoldDB" id="U2Q771"/>
<dbReference type="HOGENOM" id="CLU_000445_81_14_9"/>
<dbReference type="Gene3D" id="1.10.10.60">
    <property type="entry name" value="Homeodomain-like"/>
    <property type="match status" value="2"/>
</dbReference>
<evidence type="ECO:0000256" key="1">
    <source>
        <dbReference type="ARBA" id="ARBA00023015"/>
    </source>
</evidence>
<dbReference type="GO" id="GO:0003700">
    <property type="term" value="F:DNA-binding transcription factor activity"/>
    <property type="evidence" value="ECO:0007669"/>
    <property type="project" value="InterPro"/>
</dbReference>
<evidence type="ECO:0000256" key="2">
    <source>
        <dbReference type="ARBA" id="ARBA00023125"/>
    </source>
</evidence>
<keyword evidence="6" id="KW-1185">Reference proteome</keyword>
<comment type="caution">
    <text evidence="5">The sequence shown here is derived from an EMBL/GenBank/DDBJ whole genome shotgun (WGS) entry which is preliminary data.</text>
</comment>
<dbReference type="PRINTS" id="PR00032">
    <property type="entry name" value="HTHARAC"/>
</dbReference>
<dbReference type="SMART" id="SM00342">
    <property type="entry name" value="HTH_ARAC"/>
    <property type="match status" value="1"/>
</dbReference>
<organism evidence="5 6">
    <name type="scientific">Eubacterium ramulus ATCC 29099</name>
    <dbReference type="NCBI Taxonomy" id="1256908"/>
    <lineage>
        <taxon>Bacteria</taxon>
        <taxon>Bacillati</taxon>
        <taxon>Bacillota</taxon>
        <taxon>Clostridia</taxon>
        <taxon>Eubacteriales</taxon>
        <taxon>Eubacteriaceae</taxon>
        <taxon>Eubacterium</taxon>
    </lineage>
</organism>
<gene>
    <name evidence="5" type="ORF">HMPREF0373_00261</name>
</gene>
<dbReference type="eggNOG" id="COG2207">
    <property type="taxonomic scope" value="Bacteria"/>
</dbReference>
<dbReference type="GO" id="GO:0043565">
    <property type="term" value="F:sequence-specific DNA binding"/>
    <property type="evidence" value="ECO:0007669"/>
    <property type="project" value="InterPro"/>
</dbReference>
<dbReference type="PROSITE" id="PS01124">
    <property type="entry name" value="HTH_ARAC_FAMILY_2"/>
    <property type="match status" value="1"/>
</dbReference>
<dbReference type="PANTHER" id="PTHR43280:SF2">
    <property type="entry name" value="HTH-TYPE TRANSCRIPTIONAL REGULATOR EXSA"/>
    <property type="match status" value="1"/>
</dbReference>
<evidence type="ECO:0000259" key="4">
    <source>
        <dbReference type="PROSITE" id="PS01124"/>
    </source>
</evidence>
<dbReference type="Proteomes" id="UP000016608">
    <property type="component" value="Unassembled WGS sequence"/>
</dbReference>
<evidence type="ECO:0000256" key="3">
    <source>
        <dbReference type="ARBA" id="ARBA00023163"/>
    </source>
</evidence>
<keyword evidence="1" id="KW-0805">Transcription regulation</keyword>
<evidence type="ECO:0000313" key="6">
    <source>
        <dbReference type="Proteomes" id="UP000016608"/>
    </source>
</evidence>
<feature type="domain" description="HTH araC/xylS-type" evidence="4">
    <location>
        <begin position="1"/>
        <end position="87"/>
    </location>
</feature>
<sequence>MYKIHQEDIAKELQISVRYLSTLFKKYMNITLSNYINIYRINKSIELMQSDKSLTEIAQLVGFKDSQHYSKLFMTIIGETPSSYRKSYIKDYY</sequence>
<evidence type="ECO:0000313" key="5">
    <source>
        <dbReference type="EMBL" id="ERK51899.1"/>
    </source>
</evidence>
<proteinExistence type="predicted"/>
<keyword evidence="2" id="KW-0238">DNA-binding</keyword>
<accession>U2Q771</accession>
<name>U2Q771_EUBRA</name>
<dbReference type="PATRIC" id="fig|1256908.3.peg.229"/>
<dbReference type="SUPFAM" id="SSF46689">
    <property type="entry name" value="Homeodomain-like"/>
    <property type="match status" value="1"/>
</dbReference>
<dbReference type="InterPro" id="IPR020449">
    <property type="entry name" value="Tscrpt_reg_AraC-type_HTH"/>
</dbReference>
<keyword evidence="3" id="KW-0804">Transcription</keyword>
<dbReference type="Pfam" id="PF12833">
    <property type="entry name" value="HTH_18"/>
    <property type="match status" value="1"/>
</dbReference>
<reference evidence="5 6" key="1">
    <citation type="submission" date="2013-06" db="EMBL/GenBank/DDBJ databases">
        <authorList>
            <person name="Weinstock G."/>
            <person name="Sodergren E."/>
            <person name="Lobos E.A."/>
            <person name="Fulton L."/>
            <person name="Fulton R."/>
            <person name="Courtney L."/>
            <person name="Fronick C."/>
            <person name="O'Laughlin M."/>
            <person name="Godfrey J."/>
            <person name="Wilson R.M."/>
            <person name="Miner T."/>
            <person name="Farmer C."/>
            <person name="Delehaunty K."/>
            <person name="Cordes M."/>
            <person name="Minx P."/>
            <person name="Tomlinson C."/>
            <person name="Chen J."/>
            <person name="Wollam A."/>
            <person name="Pepin K.H."/>
            <person name="Bhonagiri V."/>
            <person name="Zhang X."/>
            <person name="Warren W."/>
            <person name="Mitreva M."/>
            <person name="Mardis E.R."/>
            <person name="Wilson R.K."/>
        </authorList>
    </citation>
    <scope>NUCLEOTIDE SEQUENCE [LARGE SCALE GENOMIC DNA]</scope>
    <source>
        <strain evidence="5 6">ATCC 29099</strain>
    </source>
</reference>
<dbReference type="EMBL" id="AWVJ01000018">
    <property type="protein sequence ID" value="ERK51899.1"/>
    <property type="molecule type" value="Genomic_DNA"/>
</dbReference>
<dbReference type="InterPro" id="IPR009057">
    <property type="entry name" value="Homeodomain-like_sf"/>
</dbReference>